<dbReference type="AlphaFoldDB" id="A0A517QXR9"/>
<dbReference type="InterPro" id="IPR011530">
    <property type="entry name" value="rRNA_adenine_dimethylase"/>
</dbReference>
<dbReference type="InterPro" id="IPR029063">
    <property type="entry name" value="SAM-dependent_MTases_sf"/>
</dbReference>
<dbReference type="PROSITE" id="PS01131">
    <property type="entry name" value="RRNA_A_DIMETH"/>
    <property type="match status" value="1"/>
</dbReference>
<dbReference type="InterPro" id="IPR020596">
    <property type="entry name" value="rRNA_Ade_Mease_Trfase_CS"/>
</dbReference>
<keyword evidence="3 7" id="KW-0489">Methyltransferase</keyword>
<dbReference type="Proteomes" id="UP000317318">
    <property type="component" value="Chromosome"/>
</dbReference>
<evidence type="ECO:0000313" key="10">
    <source>
        <dbReference type="EMBL" id="QDT36431.1"/>
    </source>
</evidence>
<evidence type="ECO:0000256" key="8">
    <source>
        <dbReference type="PROSITE-ProRule" id="PRU01026"/>
    </source>
</evidence>
<comment type="catalytic activity">
    <reaction evidence="7">
        <text>adenosine(1518)/adenosine(1519) in 16S rRNA + 4 S-adenosyl-L-methionine = N(6)-dimethyladenosine(1518)/N(6)-dimethyladenosine(1519) in 16S rRNA + 4 S-adenosyl-L-homocysteine + 4 H(+)</text>
        <dbReference type="Rhea" id="RHEA:19609"/>
        <dbReference type="Rhea" id="RHEA-COMP:10232"/>
        <dbReference type="Rhea" id="RHEA-COMP:10233"/>
        <dbReference type="ChEBI" id="CHEBI:15378"/>
        <dbReference type="ChEBI" id="CHEBI:57856"/>
        <dbReference type="ChEBI" id="CHEBI:59789"/>
        <dbReference type="ChEBI" id="CHEBI:74411"/>
        <dbReference type="ChEBI" id="CHEBI:74493"/>
        <dbReference type="EC" id="2.1.1.182"/>
    </reaction>
</comment>
<reference evidence="10 11" key="1">
    <citation type="submission" date="2019-02" db="EMBL/GenBank/DDBJ databases">
        <title>Deep-cultivation of Planctomycetes and their phenomic and genomic characterization uncovers novel biology.</title>
        <authorList>
            <person name="Wiegand S."/>
            <person name="Jogler M."/>
            <person name="Boedeker C."/>
            <person name="Pinto D."/>
            <person name="Vollmers J."/>
            <person name="Rivas-Marin E."/>
            <person name="Kohn T."/>
            <person name="Peeters S.H."/>
            <person name="Heuer A."/>
            <person name="Rast P."/>
            <person name="Oberbeckmann S."/>
            <person name="Bunk B."/>
            <person name="Jeske O."/>
            <person name="Meyerdierks A."/>
            <person name="Storesund J.E."/>
            <person name="Kallscheuer N."/>
            <person name="Luecker S."/>
            <person name="Lage O.M."/>
            <person name="Pohl T."/>
            <person name="Merkel B.J."/>
            <person name="Hornburger P."/>
            <person name="Mueller R.-W."/>
            <person name="Bruemmer F."/>
            <person name="Labrenz M."/>
            <person name="Spormann A.M."/>
            <person name="Op den Camp H."/>
            <person name="Overmann J."/>
            <person name="Amann R."/>
            <person name="Jetten M.S.M."/>
            <person name="Mascher T."/>
            <person name="Medema M.H."/>
            <person name="Devos D.P."/>
            <person name="Kaster A.-K."/>
            <person name="Ovreas L."/>
            <person name="Rohde M."/>
            <person name="Galperin M.Y."/>
            <person name="Jogler C."/>
        </authorList>
    </citation>
    <scope>NUCLEOTIDE SEQUENCE [LARGE SCALE GENOMIC DNA]</scope>
    <source>
        <strain evidence="10 11">Pan189</strain>
    </source>
</reference>
<dbReference type="SMART" id="SM00650">
    <property type="entry name" value="rADc"/>
    <property type="match status" value="1"/>
</dbReference>
<dbReference type="EMBL" id="CP036268">
    <property type="protein sequence ID" value="QDT36431.1"/>
    <property type="molecule type" value="Genomic_DNA"/>
</dbReference>
<keyword evidence="6 7" id="KW-0694">RNA-binding</keyword>
<dbReference type="EC" id="2.1.1.182" evidence="7"/>
<dbReference type="HAMAP" id="MF_00607">
    <property type="entry name" value="16SrRNA_methyltr_A"/>
    <property type="match status" value="1"/>
</dbReference>
<dbReference type="GO" id="GO:0003723">
    <property type="term" value="F:RNA binding"/>
    <property type="evidence" value="ECO:0007669"/>
    <property type="project" value="UniProtKB-UniRule"/>
</dbReference>
<feature type="domain" description="Ribosomal RNA adenine methylase transferase N-terminal" evidence="9">
    <location>
        <begin position="25"/>
        <end position="209"/>
    </location>
</feature>
<organism evidence="10 11">
    <name type="scientific">Stratiformator vulcanicus</name>
    <dbReference type="NCBI Taxonomy" id="2527980"/>
    <lineage>
        <taxon>Bacteria</taxon>
        <taxon>Pseudomonadati</taxon>
        <taxon>Planctomycetota</taxon>
        <taxon>Planctomycetia</taxon>
        <taxon>Planctomycetales</taxon>
        <taxon>Planctomycetaceae</taxon>
        <taxon>Stratiformator</taxon>
    </lineage>
</organism>
<keyword evidence="5 7" id="KW-0949">S-adenosyl-L-methionine</keyword>
<dbReference type="PANTHER" id="PTHR11727:SF7">
    <property type="entry name" value="DIMETHYLADENOSINE TRANSFERASE-RELATED"/>
    <property type="match status" value="1"/>
</dbReference>
<feature type="binding site" evidence="7 8">
    <location>
        <position position="45"/>
    </location>
    <ligand>
        <name>S-adenosyl-L-methionine</name>
        <dbReference type="ChEBI" id="CHEBI:59789"/>
    </ligand>
</feature>
<keyword evidence="1 7" id="KW-0963">Cytoplasm</keyword>
<evidence type="ECO:0000259" key="9">
    <source>
        <dbReference type="SMART" id="SM00650"/>
    </source>
</evidence>
<proteinExistence type="inferred from homology"/>
<dbReference type="Gene3D" id="3.40.50.150">
    <property type="entry name" value="Vaccinia Virus protein VP39"/>
    <property type="match status" value="1"/>
</dbReference>
<dbReference type="PROSITE" id="PS51689">
    <property type="entry name" value="SAM_RNA_A_N6_MT"/>
    <property type="match status" value="1"/>
</dbReference>
<evidence type="ECO:0000256" key="6">
    <source>
        <dbReference type="ARBA" id="ARBA00022884"/>
    </source>
</evidence>
<comment type="similarity">
    <text evidence="7">Belongs to the class I-like SAM-binding methyltransferase superfamily. rRNA adenine N(6)-methyltransferase family. RsmA subfamily.</text>
</comment>
<protein>
    <recommendedName>
        <fullName evidence="7">Ribosomal RNA small subunit methyltransferase A</fullName>
        <ecNumber evidence="7">2.1.1.182</ecNumber>
    </recommendedName>
    <alternativeName>
        <fullName evidence="7">16S rRNA (adenine(1518)-N(6)/adenine(1519)-N(6))-dimethyltransferase</fullName>
    </alternativeName>
    <alternativeName>
        <fullName evidence="7">16S rRNA dimethyladenosine transferase</fullName>
    </alternativeName>
    <alternativeName>
        <fullName evidence="7">16S rRNA dimethylase</fullName>
    </alternativeName>
    <alternativeName>
        <fullName evidence="7">S-adenosylmethionine-6-N', N'-adenosyl(rRNA) dimethyltransferase</fullName>
    </alternativeName>
</protein>
<evidence type="ECO:0000256" key="2">
    <source>
        <dbReference type="ARBA" id="ARBA00022552"/>
    </source>
</evidence>
<keyword evidence="11" id="KW-1185">Reference proteome</keyword>
<comment type="function">
    <text evidence="7">Specifically dimethylates two adjacent adenosines (A1518 and A1519) in the loop of a conserved hairpin near the 3'-end of 16S rRNA in the 30S particle. May play a critical role in biogenesis of 30S subunits.</text>
</comment>
<dbReference type="GO" id="GO:0052908">
    <property type="term" value="F:16S rRNA (adenine(1518)-N(6)/adenine(1519)-N(6))-dimethyltransferase activity"/>
    <property type="evidence" value="ECO:0007669"/>
    <property type="project" value="UniProtKB-EC"/>
</dbReference>
<dbReference type="NCBIfam" id="TIGR00755">
    <property type="entry name" value="ksgA"/>
    <property type="match status" value="1"/>
</dbReference>
<accession>A0A517QXR9</accession>
<sequence length="292" mass="32646">MALLKQHGLNPRSDLGQNFLTDVNIIDFVVAEAHLGPKDVVLEVGAGTGGMTAFMAQQAGAVVSVELDRHLHAIATGVIEPYDNVTLLQCDALKNKNNFQPIVLETLRNQLDAIEGSQLKLVANLPYAIATPVISNLTLTGLPWTRMVCTIQLELAQRMTASPQTGNYGSLAVWLQAQSFPSILKKLGPQVFWPRPKVHSAVICLTPAPERFGKIEDLLFFQDFLRRLFHHRRKLMRGVLKGMYRKQMPKERVDDLFEEFGFGVNQRAEELEPEVLVRVSNRLFGMMNEGTD</sequence>
<evidence type="ECO:0000256" key="4">
    <source>
        <dbReference type="ARBA" id="ARBA00022679"/>
    </source>
</evidence>
<dbReference type="Gene3D" id="1.10.8.100">
    <property type="entry name" value="Ribosomal RNA adenine dimethylase-like, domain 2"/>
    <property type="match status" value="1"/>
</dbReference>
<evidence type="ECO:0000256" key="5">
    <source>
        <dbReference type="ARBA" id="ARBA00022691"/>
    </source>
</evidence>
<name>A0A517QXR9_9PLAN</name>
<keyword evidence="4 7" id="KW-0808">Transferase</keyword>
<dbReference type="KEGG" id="svp:Pan189_07870"/>
<evidence type="ECO:0000256" key="3">
    <source>
        <dbReference type="ARBA" id="ARBA00022603"/>
    </source>
</evidence>
<dbReference type="InterPro" id="IPR001737">
    <property type="entry name" value="KsgA/Erm"/>
</dbReference>
<dbReference type="InterPro" id="IPR020598">
    <property type="entry name" value="rRNA_Ade_methylase_Trfase_N"/>
</dbReference>
<dbReference type="Pfam" id="PF00398">
    <property type="entry name" value="RrnaAD"/>
    <property type="match status" value="1"/>
</dbReference>
<dbReference type="InterPro" id="IPR023165">
    <property type="entry name" value="rRNA_Ade_diMease-like_C"/>
</dbReference>
<keyword evidence="2 7" id="KW-0698">rRNA processing</keyword>
<feature type="binding site" evidence="7 8">
    <location>
        <position position="124"/>
    </location>
    <ligand>
        <name>S-adenosyl-L-methionine</name>
        <dbReference type="ChEBI" id="CHEBI:59789"/>
    </ligand>
</feature>
<feature type="binding site" evidence="7 8">
    <location>
        <position position="18"/>
    </location>
    <ligand>
        <name>S-adenosyl-L-methionine</name>
        <dbReference type="ChEBI" id="CHEBI:59789"/>
    </ligand>
</feature>
<evidence type="ECO:0000313" key="11">
    <source>
        <dbReference type="Proteomes" id="UP000317318"/>
    </source>
</evidence>
<comment type="subcellular location">
    <subcellularLocation>
        <location evidence="7">Cytoplasm</location>
    </subcellularLocation>
</comment>
<feature type="binding site" evidence="7 8">
    <location>
        <position position="66"/>
    </location>
    <ligand>
        <name>S-adenosyl-L-methionine</name>
        <dbReference type="ChEBI" id="CHEBI:59789"/>
    </ligand>
</feature>
<dbReference type="SUPFAM" id="SSF53335">
    <property type="entry name" value="S-adenosyl-L-methionine-dependent methyltransferases"/>
    <property type="match status" value="1"/>
</dbReference>
<dbReference type="GO" id="GO:0005829">
    <property type="term" value="C:cytosol"/>
    <property type="evidence" value="ECO:0007669"/>
    <property type="project" value="TreeGrafter"/>
</dbReference>
<gene>
    <name evidence="7 10" type="primary">rsmA</name>
    <name evidence="7" type="synonym">ksgA</name>
    <name evidence="10" type="ORF">Pan189_07870</name>
</gene>
<feature type="binding site" evidence="7 8">
    <location>
        <position position="91"/>
    </location>
    <ligand>
        <name>S-adenosyl-L-methionine</name>
        <dbReference type="ChEBI" id="CHEBI:59789"/>
    </ligand>
</feature>
<evidence type="ECO:0000256" key="7">
    <source>
        <dbReference type="HAMAP-Rule" id="MF_00607"/>
    </source>
</evidence>
<feature type="binding site" evidence="7 8">
    <location>
        <position position="20"/>
    </location>
    <ligand>
        <name>S-adenosyl-L-methionine</name>
        <dbReference type="ChEBI" id="CHEBI:59789"/>
    </ligand>
</feature>
<dbReference type="CDD" id="cd02440">
    <property type="entry name" value="AdoMet_MTases"/>
    <property type="match status" value="1"/>
</dbReference>
<evidence type="ECO:0000256" key="1">
    <source>
        <dbReference type="ARBA" id="ARBA00022490"/>
    </source>
</evidence>
<dbReference type="PANTHER" id="PTHR11727">
    <property type="entry name" value="DIMETHYLADENOSINE TRANSFERASE"/>
    <property type="match status" value="1"/>
</dbReference>